<comment type="caution">
    <text evidence="1">The sequence shown here is derived from an EMBL/GenBank/DDBJ whole genome shotgun (WGS) entry which is preliminary data.</text>
</comment>
<evidence type="ECO:0000313" key="1">
    <source>
        <dbReference type="EMBL" id="OAI26675.1"/>
    </source>
</evidence>
<sequence>MRKSASQHNLHNQSEKDMRLKFYRGWKKKFFVALILLTPENPATLDLQIEWLHDENLGRTQFILKLTR</sequence>
<protein>
    <submittedName>
        <fullName evidence="1">Uncharacterized protein</fullName>
    </submittedName>
</protein>
<reference evidence="1 2" key="1">
    <citation type="submission" date="2016-03" db="EMBL/GenBank/DDBJ databases">
        <authorList>
            <person name="Heylen K."/>
            <person name="De Vos P."/>
            <person name="Vekeman B."/>
        </authorList>
    </citation>
    <scope>NUCLEOTIDE SEQUENCE [LARGE SCALE GENOMIC DNA]</scope>
    <source>
        <strain evidence="1 2">R-49807</strain>
    </source>
</reference>
<name>A0AA91I5J5_9GAMM</name>
<organism evidence="1 2">
    <name type="scientific">Methylomonas koyamae</name>
    <dbReference type="NCBI Taxonomy" id="702114"/>
    <lineage>
        <taxon>Bacteria</taxon>
        <taxon>Pseudomonadati</taxon>
        <taxon>Pseudomonadota</taxon>
        <taxon>Gammaproteobacteria</taxon>
        <taxon>Methylococcales</taxon>
        <taxon>Methylococcaceae</taxon>
        <taxon>Methylomonas</taxon>
    </lineage>
</organism>
<dbReference type="EMBL" id="LUUL01000069">
    <property type="protein sequence ID" value="OAI26675.1"/>
    <property type="molecule type" value="Genomic_DNA"/>
</dbReference>
<dbReference type="Proteomes" id="UP000077734">
    <property type="component" value="Unassembled WGS sequence"/>
</dbReference>
<dbReference type="AlphaFoldDB" id="A0AA91I5J5"/>
<proteinExistence type="predicted"/>
<accession>A0AA91I5J5</accession>
<keyword evidence="2" id="KW-1185">Reference proteome</keyword>
<evidence type="ECO:0000313" key="2">
    <source>
        <dbReference type="Proteomes" id="UP000077734"/>
    </source>
</evidence>
<gene>
    <name evidence="1" type="ORF">A1356_00635</name>
</gene>